<evidence type="ECO:0000313" key="8">
    <source>
        <dbReference type="Proteomes" id="UP000029120"/>
    </source>
</evidence>
<dbReference type="OrthoDB" id="1932324at2759"/>
<organism evidence="7 8">
    <name type="scientific">Arabis alpina</name>
    <name type="common">Alpine rock-cress</name>
    <dbReference type="NCBI Taxonomy" id="50452"/>
    <lineage>
        <taxon>Eukaryota</taxon>
        <taxon>Viridiplantae</taxon>
        <taxon>Streptophyta</taxon>
        <taxon>Embryophyta</taxon>
        <taxon>Tracheophyta</taxon>
        <taxon>Spermatophyta</taxon>
        <taxon>Magnoliopsida</taxon>
        <taxon>eudicotyledons</taxon>
        <taxon>Gunneridae</taxon>
        <taxon>Pentapetalae</taxon>
        <taxon>rosids</taxon>
        <taxon>malvids</taxon>
        <taxon>Brassicales</taxon>
        <taxon>Brassicaceae</taxon>
        <taxon>Arabideae</taxon>
        <taxon>Arabis</taxon>
    </lineage>
</organism>
<dbReference type="InterPro" id="IPR036967">
    <property type="entry name" value="Ribosomal_uS11_sf"/>
</dbReference>
<evidence type="ECO:0000256" key="4">
    <source>
        <dbReference type="ARBA" id="ARBA00023128"/>
    </source>
</evidence>
<protein>
    <submittedName>
        <fullName evidence="7">Uncharacterized protein</fullName>
    </submittedName>
</protein>
<dbReference type="eggNOG" id="ENOG502QRZY">
    <property type="taxonomic scope" value="Eukaryota"/>
</dbReference>
<keyword evidence="3" id="KW-0689">Ribosomal protein</keyword>
<evidence type="ECO:0000256" key="3">
    <source>
        <dbReference type="ARBA" id="ARBA00022980"/>
    </source>
</evidence>
<comment type="subcellular location">
    <subcellularLocation>
        <location evidence="1">Mitochondrion</location>
    </subcellularLocation>
</comment>
<evidence type="ECO:0000256" key="6">
    <source>
        <dbReference type="SAM" id="MobiDB-lite"/>
    </source>
</evidence>
<dbReference type="GO" id="GO:1990904">
    <property type="term" value="C:ribonucleoprotein complex"/>
    <property type="evidence" value="ECO:0007669"/>
    <property type="project" value="UniProtKB-KW"/>
</dbReference>
<dbReference type="GO" id="GO:0005739">
    <property type="term" value="C:mitochondrion"/>
    <property type="evidence" value="ECO:0007669"/>
    <property type="project" value="UniProtKB-SubCell"/>
</dbReference>
<dbReference type="GO" id="GO:0008097">
    <property type="term" value="F:5S rRNA binding"/>
    <property type="evidence" value="ECO:0007669"/>
    <property type="project" value="TreeGrafter"/>
</dbReference>
<dbReference type="InterPro" id="IPR005484">
    <property type="entry name" value="Ribosomal_uL18_bac/plant/anim"/>
</dbReference>
<sequence length="333" mass="37992">MASTVFRRSCLRLLNSTSVFRPPSHCFSSRFSSSETVAKNGLGSTFGGDCRLSGSAIETVDDDAWHVSSSISQAWREFQVDTAKKSPFTIQGGEETRIDDEDGHDEIDNMRIRGDLFFKLDRGSKEFEEYNYDFHRKNNNQQRTRKEQNQEEAKIKNKNETSKKEVREEYKKRNEPKINTFTGEVDNLNAATKKRERTLTFNQLTAPYHYPFCLDIYISKASLRACVIHRVTSKVVTVAHSISKDMKFDLGSTRNAVACAAVGTVLAQRTLEDDIHDVIYTPRKGDKVEGKLQVVLQALIDNGVNVKVKLKQRKLKKKTSHLYKYNGLEDKSF</sequence>
<keyword evidence="4" id="KW-0496">Mitochondrion</keyword>
<comment type="similarity">
    <text evidence="2">Belongs to the universal ribosomal protein uL18 family.</text>
</comment>
<dbReference type="PANTHER" id="PTHR12899">
    <property type="entry name" value="39S RIBOSOMAL PROTEIN L18, MITOCHONDRIAL"/>
    <property type="match status" value="1"/>
</dbReference>
<dbReference type="Gramene" id="KFK39538">
    <property type="protein sequence ID" value="KFK39538"/>
    <property type="gene ID" value="AALP_AA3G257100"/>
</dbReference>
<dbReference type="PANTHER" id="PTHR12899:SF7">
    <property type="entry name" value="EXPRESSED PROTEIN"/>
    <property type="match status" value="1"/>
</dbReference>
<gene>
    <name evidence="7" type="ordered locus">AALP_Aa3g257100</name>
</gene>
<evidence type="ECO:0000256" key="1">
    <source>
        <dbReference type="ARBA" id="ARBA00004173"/>
    </source>
</evidence>
<dbReference type="Proteomes" id="UP000029120">
    <property type="component" value="Chromosome 3"/>
</dbReference>
<evidence type="ECO:0000313" key="7">
    <source>
        <dbReference type="EMBL" id="KFK39538.1"/>
    </source>
</evidence>
<dbReference type="EMBL" id="CM002871">
    <property type="protein sequence ID" value="KFK39538.1"/>
    <property type="molecule type" value="Genomic_DNA"/>
</dbReference>
<dbReference type="GO" id="GO:0006412">
    <property type="term" value="P:translation"/>
    <property type="evidence" value="ECO:0007669"/>
    <property type="project" value="InterPro"/>
</dbReference>
<feature type="compositionally biased region" description="Basic and acidic residues" evidence="6">
    <location>
        <begin position="144"/>
        <end position="171"/>
    </location>
</feature>
<keyword evidence="8" id="KW-1185">Reference proteome</keyword>
<dbReference type="SUPFAM" id="SSF53137">
    <property type="entry name" value="Translational machinery components"/>
    <property type="match status" value="1"/>
</dbReference>
<keyword evidence="5" id="KW-0687">Ribonucleoprotein</keyword>
<dbReference type="Pfam" id="PF00861">
    <property type="entry name" value="Ribosomal_L18p"/>
    <property type="match status" value="1"/>
</dbReference>
<feature type="region of interest" description="Disordered" evidence="6">
    <location>
        <begin position="135"/>
        <end position="171"/>
    </location>
</feature>
<dbReference type="OMA" id="FIRMTPT"/>
<dbReference type="InterPro" id="IPR057268">
    <property type="entry name" value="Ribosomal_L18"/>
</dbReference>
<dbReference type="GO" id="GO:0003735">
    <property type="term" value="F:structural constituent of ribosome"/>
    <property type="evidence" value="ECO:0007669"/>
    <property type="project" value="InterPro"/>
</dbReference>
<proteinExistence type="inferred from homology"/>
<dbReference type="AlphaFoldDB" id="A0A087HBN6"/>
<evidence type="ECO:0000256" key="2">
    <source>
        <dbReference type="ARBA" id="ARBA00007116"/>
    </source>
</evidence>
<reference evidence="8" key="1">
    <citation type="journal article" date="2015" name="Nat. Plants">
        <title>Genome expansion of Arabis alpina linked with retrotransposition and reduced symmetric DNA methylation.</title>
        <authorList>
            <person name="Willing E.M."/>
            <person name="Rawat V."/>
            <person name="Mandakova T."/>
            <person name="Maumus F."/>
            <person name="James G.V."/>
            <person name="Nordstroem K.J."/>
            <person name="Becker C."/>
            <person name="Warthmann N."/>
            <person name="Chica C."/>
            <person name="Szarzynska B."/>
            <person name="Zytnicki M."/>
            <person name="Albani M.C."/>
            <person name="Kiefer C."/>
            <person name="Bergonzi S."/>
            <person name="Castaings L."/>
            <person name="Mateos J.L."/>
            <person name="Berns M.C."/>
            <person name="Bujdoso N."/>
            <person name="Piofczyk T."/>
            <person name="de Lorenzo L."/>
            <person name="Barrero-Sicilia C."/>
            <person name="Mateos I."/>
            <person name="Piednoel M."/>
            <person name="Hagmann J."/>
            <person name="Chen-Min-Tao R."/>
            <person name="Iglesias-Fernandez R."/>
            <person name="Schuster S.C."/>
            <person name="Alonso-Blanco C."/>
            <person name="Roudier F."/>
            <person name="Carbonero P."/>
            <person name="Paz-Ares J."/>
            <person name="Davis S.J."/>
            <person name="Pecinka A."/>
            <person name="Quesneville H."/>
            <person name="Colot V."/>
            <person name="Lysak M.A."/>
            <person name="Weigel D."/>
            <person name="Coupland G."/>
            <person name="Schneeberger K."/>
        </authorList>
    </citation>
    <scope>NUCLEOTIDE SEQUENCE [LARGE SCALE GENOMIC DNA]</scope>
    <source>
        <strain evidence="8">cv. Pajares</strain>
    </source>
</reference>
<dbReference type="GO" id="GO:0005840">
    <property type="term" value="C:ribosome"/>
    <property type="evidence" value="ECO:0007669"/>
    <property type="project" value="UniProtKB-KW"/>
</dbReference>
<name>A0A087HBN6_ARAAL</name>
<accession>A0A087HBN6</accession>
<dbReference type="Gene3D" id="3.30.420.80">
    <property type="entry name" value="Ribosomal protein S11"/>
    <property type="match status" value="1"/>
</dbReference>
<dbReference type="CDD" id="cd00432">
    <property type="entry name" value="Ribosomal_L18_L5e"/>
    <property type="match status" value="1"/>
</dbReference>
<evidence type="ECO:0000256" key="5">
    <source>
        <dbReference type="ARBA" id="ARBA00023274"/>
    </source>
</evidence>